<reference evidence="2 3" key="1">
    <citation type="submission" date="2015-01" db="EMBL/GenBank/DDBJ databases">
        <title>The Genome Sequence of Exophiala oligosperma CBS72588.</title>
        <authorList>
            <consortium name="The Broad Institute Genomics Platform"/>
            <person name="Cuomo C."/>
            <person name="de Hoog S."/>
            <person name="Gorbushina A."/>
            <person name="Stielow B."/>
            <person name="Teixiera M."/>
            <person name="Abouelleil A."/>
            <person name="Chapman S.B."/>
            <person name="Priest M."/>
            <person name="Young S.K."/>
            <person name="Wortman J."/>
            <person name="Nusbaum C."/>
            <person name="Birren B."/>
        </authorList>
    </citation>
    <scope>NUCLEOTIDE SEQUENCE [LARGE SCALE GENOMIC DNA]</scope>
    <source>
        <strain evidence="2 3">CBS 72588</strain>
    </source>
</reference>
<dbReference type="AlphaFoldDB" id="A0A0D2BFZ3"/>
<dbReference type="InterPro" id="IPR045153">
    <property type="entry name" value="Est1/Ebs1-like"/>
</dbReference>
<dbReference type="GO" id="GO:0042162">
    <property type="term" value="F:telomeric DNA binding"/>
    <property type="evidence" value="ECO:0007669"/>
    <property type="project" value="TreeGrafter"/>
</dbReference>
<feature type="domain" description="DNA/RNA-binding" evidence="1">
    <location>
        <begin position="18"/>
        <end position="91"/>
    </location>
</feature>
<dbReference type="STRING" id="215243.A0A0D2BFZ3"/>
<gene>
    <name evidence="2" type="ORF">PV06_11352</name>
</gene>
<sequence length="108" mass="12540">MAIEATDMRDREDWSNVARMWYNRAADRSPTTGRIQHHLALLARPNVIREMFYYTKALISGVPFVKARDSIMLVFTPFLEKFELTSQKYPKMESSLVTAAGILFRVPR</sequence>
<dbReference type="PANTHER" id="PTHR15696:SF0">
    <property type="entry name" value="TELOMERASE-BINDING PROTEIN EST1A"/>
    <property type="match status" value="1"/>
</dbReference>
<dbReference type="Pfam" id="PF10373">
    <property type="entry name" value="EST1_DNA_bind"/>
    <property type="match status" value="1"/>
</dbReference>
<dbReference type="SUPFAM" id="SSF48452">
    <property type="entry name" value="TPR-like"/>
    <property type="match status" value="1"/>
</dbReference>
<dbReference type="GO" id="GO:0000184">
    <property type="term" value="P:nuclear-transcribed mRNA catabolic process, nonsense-mediated decay"/>
    <property type="evidence" value="ECO:0007669"/>
    <property type="project" value="TreeGrafter"/>
</dbReference>
<organism evidence="2 3">
    <name type="scientific">Exophiala oligosperma</name>
    <dbReference type="NCBI Taxonomy" id="215243"/>
    <lineage>
        <taxon>Eukaryota</taxon>
        <taxon>Fungi</taxon>
        <taxon>Dikarya</taxon>
        <taxon>Ascomycota</taxon>
        <taxon>Pezizomycotina</taxon>
        <taxon>Eurotiomycetes</taxon>
        <taxon>Chaetothyriomycetidae</taxon>
        <taxon>Chaetothyriales</taxon>
        <taxon>Herpotrichiellaceae</taxon>
        <taxon>Exophiala</taxon>
    </lineage>
</organism>
<evidence type="ECO:0000259" key="1">
    <source>
        <dbReference type="Pfam" id="PF10373"/>
    </source>
</evidence>
<name>A0A0D2BFZ3_9EURO</name>
<accession>A0A0D2BFZ3</accession>
<dbReference type="RefSeq" id="XP_016256633.1">
    <property type="nucleotide sequence ID" value="XM_016413011.1"/>
</dbReference>
<protein>
    <recommendedName>
        <fullName evidence="1">DNA/RNA-binding domain-containing protein</fullName>
    </recommendedName>
</protein>
<dbReference type="GeneID" id="27363426"/>
<dbReference type="PANTHER" id="PTHR15696">
    <property type="entry name" value="SMG-7 SUPPRESSOR WITH MORPHOLOGICAL EFFECT ON GENITALIA PROTEIN 7"/>
    <property type="match status" value="1"/>
</dbReference>
<dbReference type="EMBL" id="KN847359">
    <property type="protein sequence ID" value="KIW36417.1"/>
    <property type="molecule type" value="Genomic_DNA"/>
</dbReference>
<evidence type="ECO:0000313" key="2">
    <source>
        <dbReference type="EMBL" id="KIW36417.1"/>
    </source>
</evidence>
<dbReference type="InterPro" id="IPR018834">
    <property type="entry name" value="DNA/RNA-bd_Est1-type"/>
</dbReference>
<dbReference type="GO" id="GO:0070034">
    <property type="term" value="F:telomerase RNA binding"/>
    <property type="evidence" value="ECO:0007669"/>
    <property type="project" value="TreeGrafter"/>
</dbReference>
<evidence type="ECO:0000313" key="3">
    <source>
        <dbReference type="Proteomes" id="UP000053342"/>
    </source>
</evidence>
<dbReference type="VEuPathDB" id="FungiDB:PV06_11352"/>
<dbReference type="Gene3D" id="1.25.40.10">
    <property type="entry name" value="Tetratricopeptide repeat domain"/>
    <property type="match status" value="1"/>
</dbReference>
<dbReference type="Proteomes" id="UP000053342">
    <property type="component" value="Unassembled WGS sequence"/>
</dbReference>
<proteinExistence type="predicted"/>
<dbReference type="GO" id="GO:0005697">
    <property type="term" value="C:telomerase holoenzyme complex"/>
    <property type="evidence" value="ECO:0007669"/>
    <property type="project" value="TreeGrafter"/>
</dbReference>
<keyword evidence="3" id="KW-1185">Reference proteome</keyword>
<dbReference type="OrthoDB" id="5424443at2759"/>
<dbReference type="HOGENOM" id="CLU_2196994_0_0_1"/>
<dbReference type="InterPro" id="IPR011990">
    <property type="entry name" value="TPR-like_helical_dom_sf"/>
</dbReference>